<evidence type="ECO:0000256" key="3">
    <source>
        <dbReference type="ARBA" id="ARBA00022833"/>
    </source>
</evidence>
<feature type="domain" description="RING-type" evidence="6">
    <location>
        <begin position="19"/>
        <end position="65"/>
    </location>
</feature>
<evidence type="ECO:0000256" key="5">
    <source>
        <dbReference type="SAM" id="MobiDB-lite"/>
    </source>
</evidence>
<feature type="compositionally biased region" description="Polar residues" evidence="5">
    <location>
        <begin position="189"/>
        <end position="204"/>
    </location>
</feature>
<dbReference type="PANTHER" id="PTHR45969">
    <property type="entry name" value="RING ZINC FINGER PROTEIN-RELATED"/>
    <property type="match status" value="1"/>
</dbReference>
<dbReference type="GO" id="GO:0016567">
    <property type="term" value="P:protein ubiquitination"/>
    <property type="evidence" value="ECO:0007669"/>
    <property type="project" value="TreeGrafter"/>
</dbReference>
<gene>
    <name evidence="7" type="ORF">DDE83_002071</name>
</gene>
<feature type="region of interest" description="Disordered" evidence="5">
    <location>
        <begin position="189"/>
        <end position="260"/>
    </location>
</feature>
<evidence type="ECO:0000313" key="8">
    <source>
        <dbReference type="Proteomes" id="UP000249619"/>
    </source>
</evidence>
<sequence>MAPPVDAEAFLSSLETIECSICTEAFDSEHPPVITEGCRHIFGEQCLEQWVASENLTHDKCPICRHPLFGDSTRMPPGFGQQRVQQAQLQPPSSSRAASTQILRTPTVITNRTLAHSMANQPPLQRNLLNSMLSHMPDYSNLILRFLPLNGSLERPPNARAGNRLQWNNVLYSCNDDEDLLSRIRQRVSQSTVDDASLARSSGNRALRDANSDPNVPARPRRADNARRDGNPVERDGRVARRLNHRPGERRTHQSHSPSPVGSMYFGYHFAYQNGAGFRIGEDVSGPFFPRSPPREHNLGRGRAYRSGPYGSAALNALYEGRRM</sequence>
<dbReference type="STRING" id="183478.A0A364NB00"/>
<keyword evidence="3" id="KW-0862">Zinc</keyword>
<evidence type="ECO:0000256" key="1">
    <source>
        <dbReference type="ARBA" id="ARBA00022723"/>
    </source>
</evidence>
<evidence type="ECO:0000313" key="7">
    <source>
        <dbReference type="EMBL" id="RAR14499.1"/>
    </source>
</evidence>
<dbReference type="SUPFAM" id="SSF57850">
    <property type="entry name" value="RING/U-box"/>
    <property type="match status" value="1"/>
</dbReference>
<evidence type="ECO:0000256" key="4">
    <source>
        <dbReference type="PROSITE-ProRule" id="PRU00175"/>
    </source>
</evidence>
<dbReference type="EMBL" id="QGDH01000021">
    <property type="protein sequence ID" value="RAR14499.1"/>
    <property type="molecule type" value="Genomic_DNA"/>
</dbReference>
<comment type="caution">
    <text evidence="7">The sequence shown here is derived from an EMBL/GenBank/DDBJ whole genome shotgun (WGS) entry which is preliminary data.</text>
</comment>
<dbReference type="Gene3D" id="3.30.40.10">
    <property type="entry name" value="Zinc/RING finger domain, C3HC4 (zinc finger)"/>
    <property type="match status" value="1"/>
</dbReference>
<dbReference type="Proteomes" id="UP000249619">
    <property type="component" value="Unassembled WGS sequence"/>
</dbReference>
<evidence type="ECO:0000256" key="2">
    <source>
        <dbReference type="ARBA" id="ARBA00022771"/>
    </source>
</evidence>
<keyword evidence="1" id="KW-0479">Metal-binding</keyword>
<dbReference type="PROSITE" id="PS50089">
    <property type="entry name" value="ZF_RING_2"/>
    <property type="match status" value="1"/>
</dbReference>
<keyword evidence="2 4" id="KW-0863">Zinc-finger</keyword>
<dbReference type="InterPro" id="IPR001841">
    <property type="entry name" value="Znf_RING"/>
</dbReference>
<dbReference type="InterPro" id="IPR013083">
    <property type="entry name" value="Znf_RING/FYVE/PHD"/>
</dbReference>
<dbReference type="Pfam" id="PF13639">
    <property type="entry name" value="zf-RING_2"/>
    <property type="match status" value="1"/>
</dbReference>
<dbReference type="GO" id="GO:0061630">
    <property type="term" value="F:ubiquitin protein ligase activity"/>
    <property type="evidence" value="ECO:0007669"/>
    <property type="project" value="TreeGrafter"/>
</dbReference>
<dbReference type="PANTHER" id="PTHR45969:SF69">
    <property type="entry name" value="FINGER DOMAIN PROTEIN, PUTATIVE (AFU_ORTHOLOGUE AFUA_3G12190)-RELATED"/>
    <property type="match status" value="1"/>
</dbReference>
<organism evidence="7 8">
    <name type="scientific">Stemphylium lycopersici</name>
    <name type="common">Tomato gray leaf spot disease fungus</name>
    <name type="synonym">Thyrospora lycopersici</name>
    <dbReference type="NCBI Taxonomy" id="183478"/>
    <lineage>
        <taxon>Eukaryota</taxon>
        <taxon>Fungi</taxon>
        <taxon>Dikarya</taxon>
        <taxon>Ascomycota</taxon>
        <taxon>Pezizomycotina</taxon>
        <taxon>Dothideomycetes</taxon>
        <taxon>Pleosporomycetidae</taxon>
        <taxon>Pleosporales</taxon>
        <taxon>Pleosporineae</taxon>
        <taxon>Pleosporaceae</taxon>
        <taxon>Stemphylium</taxon>
    </lineage>
</organism>
<evidence type="ECO:0000259" key="6">
    <source>
        <dbReference type="PROSITE" id="PS50089"/>
    </source>
</evidence>
<accession>A0A364NB00</accession>
<dbReference type="SMART" id="SM00184">
    <property type="entry name" value="RING"/>
    <property type="match status" value="1"/>
</dbReference>
<dbReference type="AlphaFoldDB" id="A0A364NB00"/>
<keyword evidence="8" id="KW-1185">Reference proteome</keyword>
<reference evidence="8" key="1">
    <citation type="submission" date="2018-05" db="EMBL/GenBank/DDBJ databases">
        <title>Draft genome sequence of Stemphylium lycopersici strain CIDEFI 213.</title>
        <authorList>
            <person name="Medina R."/>
            <person name="Franco M.E.E."/>
            <person name="Lucentini C.G."/>
            <person name="Saparrat M.C.N."/>
            <person name="Balatti P.A."/>
        </authorList>
    </citation>
    <scope>NUCLEOTIDE SEQUENCE [LARGE SCALE GENOMIC DNA]</scope>
    <source>
        <strain evidence="8">CIDEFI 213</strain>
    </source>
</reference>
<name>A0A364NB00_STELY</name>
<feature type="compositionally biased region" description="Basic and acidic residues" evidence="5">
    <location>
        <begin position="221"/>
        <end position="239"/>
    </location>
</feature>
<protein>
    <recommendedName>
        <fullName evidence="6">RING-type domain-containing protein</fullName>
    </recommendedName>
</protein>
<proteinExistence type="predicted"/>
<dbReference type="GO" id="GO:0008270">
    <property type="term" value="F:zinc ion binding"/>
    <property type="evidence" value="ECO:0007669"/>
    <property type="project" value="UniProtKB-KW"/>
</dbReference>